<dbReference type="EMBL" id="FNVU01000017">
    <property type="protein sequence ID" value="SEG86187.1"/>
    <property type="molecule type" value="Genomic_DNA"/>
</dbReference>
<evidence type="ECO:0000313" key="2">
    <source>
        <dbReference type="Proteomes" id="UP000236754"/>
    </source>
</evidence>
<dbReference type="OrthoDB" id="3483328at2"/>
<dbReference type="PROSITE" id="PS51257">
    <property type="entry name" value="PROKAR_LIPOPROTEIN"/>
    <property type="match status" value="1"/>
</dbReference>
<evidence type="ECO:0008006" key="3">
    <source>
        <dbReference type="Google" id="ProtNLM"/>
    </source>
</evidence>
<dbReference type="RefSeq" id="WP_103889154.1">
    <property type="nucleotide sequence ID" value="NZ_FNVU01000017.1"/>
</dbReference>
<name>A0A1H6DL74_9ACTN</name>
<organism evidence="1 2">
    <name type="scientific">Actinacidiphila yanglinensis</name>
    <dbReference type="NCBI Taxonomy" id="310779"/>
    <lineage>
        <taxon>Bacteria</taxon>
        <taxon>Bacillati</taxon>
        <taxon>Actinomycetota</taxon>
        <taxon>Actinomycetes</taxon>
        <taxon>Kitasatosporales</taxon>
        <taxon>Streptomycetaceae</taxon>
        <taxon>Actinacidiphila</taxon>
    </lineage>
</organism>
<reference evidence="1 2" key="1">
    <citation type="submission" date="2016-10" db="EMBL/GenBank/DDBJ databases">
        <authorList>
            <person name="de Groot N.N."/>
        </authorList>
    </citation>
    <scope>NUCLEOTIDE SEQUENCE [LARGE SCALE GENOMIC DNA]</scope>
    <source>
        <strain evidence="1 2">CGMCC 4.2023</strain>
    </source>
</reference>
<accession>A0A1H6DL74</accession>
<proteinExistence type="predicted"/>
<evidence type="ECO:0000313" key="1">
    <source>
        <dbReference type="EMBL" id="SEG86187.1"/>
    </source>
</evidence>
<keyword evidence="2" id="KW-1185">Reference proteome</keyword>
<sequence>MGRFAKDWGVGAAGAVLVIAAVAACDPVDGLNSSNVSVTTDQLATKALKQDHVKVQWLSCSASEDTKDPKVDCVGRTNDQKKITVKGDVTRQSDLKCVQGHLTGAVDGRTVFDVHGLGNC</sequence>
<dbReference type="AlphaFoldDB" id="A0A1H6DL74"/>
<dbReference type="Proteomes" id="UP000236754">
    <property type="component" value="Unassembled WGS sequence"/>
</dbReference>
<gene>
    <name evidence="1" type="ORF">SAMN05216223_11724</name>
</gene>
<protein>
    <recommendedName>
        <fullName evidence="3">Lipoprotein</fullName>
    </recommendedName>
</protein>